<dbReference type="PROSITE" id="PS00108">
    <property type="entry name" value="PROTEIN_KINASE_ST"/>
    <property type="match status" value="1"/>
</dbReference>
<dbReference type="InterPro" id="IPR001245">
    <property type="entry name" value="Ser-Thr/Tyr_kinase_cat_dom"/>
</dbReference>
<dbReference type="PROSITE" id="PS00107">
    <property type="entry name" value="PROTEIN_KINASE_ATP"/>
    <property type="match status" value="1"/>
</dbReference>
<dbReference type="Gene3D" id="3.30.200.20">
    <property type="entry name" value="Phosphorylase Kinase, domain 1"/>
    <property type="match status" value="1"/>
</dbReference>
<dbReference type="GO" id="GO:0004674">
    <property type="term" value="F:protein serine/threonine kinase activity"/>
    <property type="evidence" value="ECO:0007669"/>
    <property type="project" value="UniProtKB-KW"/>
</dbReference>
<dbReference type="InterPro" id="IPR000719">
    <property type="entry name" value="Prot_kinase_dom"/>
</dbReference>
<dbReference type="Gene3D" id="1.25.40.20">
    <property type="entry name" value="Ankyrin repeat-containing domain"/>
    <property type="match status" value="2"/>
</dbReference>
<accession>A0A7S1XF46</accession>
<evidence type="ECO:0000256" key="3">
    <source>
        <dbReference type="ARBA" id="ARBA00022741"/>
    </source>
</evidence>
<evidence type="ECO:0000313" key="8">
    <source>
        <dbReference type="EMBL" id="CAD9234006.1"/>
    </source>
</evidence>
<evidence type="ECO:0000256" key="4">
    <source>
        <dbReference type="ARBA" id="ARBA00022840"/>
    </source>
</evidence>
<evidence type="ECO:0000256" key="6">
    <source>
        <dbReference type="PROSITE-ProRule" id="PRU10141"/>
    </source>
</evidence>
<dbReference type="InterPro" id="IPR017441">
    <property type="entry name" value="Protein_kinase_ATP_BS"/>
</dbReference>
<gene>
    <name evidence="8" type="ORF">CCAE0312_LOCUS6094</name>
</gene>
<keyword evidence="4 6" id="KW-0067">ATP-binding</keyword>
<dbReference type="SUPFAM" id="SSF48403">
    <property type="entry name" value="Ankyrin repeat"/>
    <property type="match status" value="1"/>
</dbReference>
<dbReference type="InterPro" id="IPR011009">
    <property type="entry name" value="Kinase-like_dom_sf"/>
</dbReference>
<feature type="domain" description="Protein kinase" evidence="7">
    <location>
        <begin position="271"/>
        <end position="548"/>
    </location>
</feature>
<keyword evidence="2" id="KW-0418">Kinase</keyword>
<dbReference type="PROSITE" id="PS50011">
    <property type="entry name" value="PROTEIN_KINASE_DOM"/>
    <property type="match status" value="1"/>
</dbReference>
<dbReference type="SMART" id="SM00220">
    <property type="entry name" value="S_TKc"/>
    <property type="match status" value="1"/>
</dbReference>
<dbReference type="InterPro" id="IPR036770">
    <property type="entry name" value="Ankyrin_rpt-contain_sf"/>
</dbReference>
<dbReference type="PANTHER" id="PTHR44329">
    <property type="entry name" value="SERINE/THREONINE-PROTEIN KINASE TNNI3K-RELATED"/>
    <property type="match status" value="1"/>
</dbReference>
<dbReference type="AlphaFoldDB" id="A0A7S1XF46"/>
<evidence type="ECO:0000256" key="1">
    <source>
        <dbReference type="ARBA" id="ARBA00005843"/>
    </source>
</evidence>
<evidence type="ECO:0000256" key="5">
    <source>
        <dbReference type="PROSITE-ProRule" id="PRU00023"/>
    </source>
</evidence>
<dbReference type="GO" id="GO:0005524">
    <property type="term" value="F:ATP binding"/>
    <property type="evidence" value="ECO:0007669"/>
    <property type="project" value="UniProtKB-UniRule"/>
</dbReference>
<name>A0A7S1XF46_9RHOD</name>
<sequence length="773" mass="87017">MTESFVRVDTEAEDALSREQFIHGMQEFFGNRGGATVDAGNFFDLFGEERMGLRMFMCGYAILCPMTNEDRLRFLFHIFVENGERCLLTRDSARRLARMVLLFIERLDEPAHQDGKPGRSNDPHNVDVGRISSLIMQVDGISRDVIEYSDFLRSSADCEEITQWLLKMAEVAGLKSLASHRHARERDIVSLELERMGILSPLIAMTPSASQASLDDFEMVEFSPSNLSSPGLRADSLQRVPSERIRGPEVTMRKTTSNHLESPFAIDYDQLKMKRELGRGAYAVVYEAEWLHLPVAVKVFRDQTETEMISPVMEGHGNRRARLVDYLREIEMLSQLRHPNVLLYIGACVAPNKPTCIVTELWVGGSLHDYLHGTGTRPLTPSQSLNIAVGVARGMLYMHSSRPSILHRDLKASNILIGENLTNCVICDFGLSRLAEERAALSSVGGNVGTPYTMAPEIMDGSPYTKASDVYSFGIILWEMWTGRIPFHGFKAIQLMFQVYSQGARPPTTPVENIHPELERLMRRCWEQNPEMRPQFDEILDILDEDGLRKEMEDLTLTQVGNGVPVTGHQLMEAVFSGDVALVEQFVKMGVDVNFSDYDRRSPLHIAAAEGYESITRILLNAGADVGVVDRWGYTPLLDAKRCKNHAIKDLLIEFGAKEVELERVKGAEVLIRNTEMMDAINRRDIETVIKCLDDSASATFCDYDHRTPLHLAASEGYPEIAELLIQRGAVLDARDRWGSTPIHDAQRAGHRDVQLMIELSMEKQKLKNRAES</sequence>
<proteinExistence type="inferred from homology"/>
<organism evidence="8">
    <name type="scientific">Compsopogon caeruleus</name>
    <dbReference type="NCBI Taxonomy" id="31354"/>
    <lineage>
        <taxon>Eukaryota</taxon>
        <taxon>Rhodophyta</taxon>
        <taxon>Compsopogonophyceae</taxon>
        <taxon>Compsopogonales</taxon>
        <taxon>Compsopogonaceae</taxon>
        <taxon>Compsopogon</taxon>
    </lineage>
</organism>
<comment type="similarity">
    <text evidence="1">Belongs to the protein kinase superfamily. TKL Ser/Thr protein kinase family.</text>
</comment>
<dbReference type="Gene3D" id="1.10.238.10">
    <property type="entry name" value="EF-hand"/>
    <property type="match status" value="1"/>
</dbReference>
<dbReference type="SMART" id="SM00248">
    <property type="entry name" value="ANK"/>
    <property type="match status" value="5"/>
</dbReference>
<feature type="binding site" evidence="6">
    <location>
        <position position="298"/>
    </location>
    <ligand>
        <name>ATP</name>
        <dbReference type="ChEBI" id="CHEBI:30616"/>
    </ligand>
</feature>
<keyword evidence="2" id="KW-0723">Serine/threonine-protein kinase</keyword>
<keyword evidence="2" id="KW-0808">Transferase</keyword>
<dbReference type="PROSITE" id="PS50297">
    <property type="entry name" value="ANK_REP_REGION"/>
    <property type="match status" value="2"/>
</dbReference>
<evidence type="ECO:0000259" key="7">
    <source>
        <dbReference type="PROSITE" id="PS50011"/>
    </source>
</evidence>
<dbReference type="InterPro" id="IPR002110">
    <property type="entry name" value="Ankyrin_rpt"/>
</dbReference>
<dbReference type="PRINTS" id="PR00109">
    <property type="entry name" value="TYRKINASE"/>
</dbReference>
<dbReference type="EMBL" id="HBGH01010934">
    <property type="protein sequence ID" value="CAD9234006.1"/>
    <property type="molecule type" value="Transcribed_RNA"/>
</dbReference>
<dbReference type="PANTHER" id="PTHR44329:SF298">
    <property type="entry name" value="MIXED LINEAGE KINASE DOMAIN-LIKE PROTEIN"/>
    <property type="match status" value="1"/>
</dbReference>
<dbReference type="Gene3D" id="1.10.510.10">
    <property type="entry name" value="Transferase(Phosphotransferase) domain 1"/>
    <property type="match status" value="1"/>
</dbReference>
<dbReference type="PROSITE" id="PS50088">
    <property type="entry name" value="ANK_REPEAT"/>
    <property type="match status" value="2"/>
</dbReference>
<dbReference type="CDD" id="cd13999">
    <property type="entry name" value="STKc_MAP3K-like"/>
    <property type="match status" value="1"/>
</dbReference>
<dbReference type="Pfam" id="PF12796">
    <property type="entry name" value="Ank_2"/>
    <property type="match status" value="2"/>
</dbReference>
<feature type="repeat" description="ANK" evidence="5">
    <location>
        <begin position="705"/>
        <end position="737"/>
    </location>
</feature>
<reference evidence="8" key="1">
    <citation type="submission" date="2021-01" db="EMBL/GenBank/DDBJ databases">
        <authorList>
            <person name="Corre E."/>
            <person name="Pelletier E."/>
            <person name="Niang G."/>
            <person name="Scheremetjew M."/>
            <person name="Finn R."/>
            <person name="Kale V."/>
            <person name="Holt S."/>
            <person name="Cochrane G."/>
            <person name="Meng A."/>
            <person name="Brown T."/>
            <person name="Cohen L."/>
        </authorList>
    </citation>
    <scope>NUCLEOTIDE SEQUENCE</scope>
    <source>
        <strain evidence="8">SAG 36.94</strain>
    </source>
</reference>
<dbReference type="InterPro" id="IPR051681">
    <property type="entry name" value="Ser/Thr_Kinases-Pseudokinases"/>
</dbReference>
<dbReference type="InterPro" id="IPR008271">
    <property type="entry name" value="Ser/Thr_kinase_AS"/>
</dbReference>
<keyword evidence="3 6" id="KW-0547">Nucleotide-binding</keyword>
<keyword evidence="5" id="KW-0040">ANK repeat</keyword>
<dbReference type="Pfam" id="PF07714">
    <property type="entry name" value="PK_Tyr_Ser-Thr"/>
    <property type="match status" value="1"/>
</dbReference>
<protein>
    <recommendedName>
        <fullName evidence="7">Protein kinase domain-containing protein</fullName>
    </recommendedName>
</protein>
<dbReference type="SUPFAM" id="SSF56112">
    <property type="entry name" value="Protein kinase-like (PK-like)"/>
    <property type="match status" value="1"/>
</dbReference>
<evidence type="ECO:0000256" key="2">
    <source>
        <dbReference type="ARBA" id="ARBA00022527"/>
    </source>
</evidence>
<feature type="repeat" description="ANK" evidence="5">
    <location>
        <begin position="599"/>
        <end position="631"/>
    </location>
</feature>